<keyword evidence="2" id="KW-0808">Transferase</keyword>
<sequence>MRVIPKEFNNYNIRYIVRSAIEKDAKKLADVRLQIDGETENLDREKGEAYIDETGFKKIIKNDTESINNLFLVAEVDERIVGFSRCEGNRLKRTSHKVEFGICVLKEFRGYGIGKNLLKESVHWADSNGIKKITLNVIETNNKAIMLYKKYGFEVEGILKKDKILSDGKYYNTILMGRFNG</sequence>
<proteinExistence type="predicted"/>
<evidence type="ECO:0000259" key="1">
    <source>
        <dbReference type="PROSITE" id="PS51186"/>
    </source>
</evidence>
<reference evidence="2 3" key="2">
    <citation type="journal article" date="2016" name="Int. J. Syst. Evol. Microbiol.">
        <title>Bacillus gobiensis sp. nov., isolated from a soil sample.</title>
        <authorList>
            <person name="Liu B."/>
            <person name="Liu G.H."/>
            <person name="Cetin S."/>
            <person name="Schumann P."/>
            <person name="Pan Z.Z."/>
            <person name="Chen Q.Q."/>
        </authorList>
    </citation>
    <scope>NUCLEOTIDE SEQUENCE [LARGE SCALE GENOMIC DNA]</scope>
    <source>
        <strain evidence="2 3">FJAT-4402</strain>
    </source>
</reference>
<dbReference type="Proteomes" id="UP000067625">
    <property type="component" value="Chromosome"/>
</dbReference>
<feature type="domain" description="N-acetyltransferase" evidence="1">
    <location>
        <begin position="15"/>
        <end position="177"/>
    </location>
</feature>
<keyword evidence="3" id="KW-1185">Reference proteome</keyword>
<evidence type="ECO:0000313" key="2">
    <source>
        <dbReference type="EMBL" id="ALC81541.1"/>
    </source>
</evidence>
<dbReference type="AlphaFoldDB" id="A0A0M4FJC1"/>
<organism evidence="2 3">
    <name type="scientific">Bacillus gobiensis</name>
    <dbReference type="NCBI Taxonomy" id="1441095"/>
    <lineage>
        <taxon>Bacteria</taxon>
        <taxon>Bacillati</taxon>
        <taxon>Bacillota</taxon>
        <taxon>Bacilli</taxon>
        <taxon>Bacillales</taxon>
        <taxon>Bacillaceae</taxon>
        <taxon>Bacillus</taxon>
    </lineage>
</organism>
<name>A0A0M4FJC1_9BACI</name>
<dbReference type="Gene3D" id="3.40.630.30">
    <property type="match status" value="1"/>
</dbReference>
<dbReference type="GO" id="GO:0016747">
    <property type="term" value="F:acyltransferase activity, transferring groups other than amino-acyl groups"/>
    <property type="evidence" value="ECO:0007669"/>
    <property type="project" value="InterPro"/>
</dbReference>
<dbReference type="PANTHER" id="PTHR43072">
    <property type="entry name" value="N-ACETYLTRANSFERASE"/>
    <property type="match status" value="1"/>
</dbReference>
<dbReference type="RefSeq" id="WP_053603299.1">
    <property type="nucleotide sequence ID" value="NZ_CP012600.1"/>
</dbReference>
<dbReference type="Pfam" id="PF00583">
    <property type="entry name" value="Acetyltransf_1"/>
    <property type="match status" value="1"/>
</dbReference>
<dbReference type="SUPFAM" id="SSF55729">
    <property type="entry name" value="Acyl-CoA N-acyltransferases (Nat)"/>
    <property type="match status" value="1"/>
</dbReference>
<dbReference type="CDD" id="cd04301">
    <property type="entry name" value="NAT_SF"/>
    <property type="match status" value="1"/>
</dbReference>
<dbReference type="EMBL" id="CP012600">
    <property type="protein sequence ID" value="ALC81541.1"/>
    <property type="molecule type" value="Genomic_DNA"/>
</dbReference>
<gene>
    <name evidence="2" type="ORF">AM592_07970</name>
</gene>
<dbReference type="InterPro" id="IPR016181">
    <property type="entry name" value="Acyl_CoA_acyltransferase"/>
</dbReference>
<dbReference type="PROSITE" id="PS51186">
    <property type="entry name" value="GNAT"/>
    <property type="match status" value="1"/>
</dbReference>
<dbReference type="InterPro" id="IPR000182">
    <property type="entry name" value="GNAT_dom"/>
</dbReference>
<protein>
    <submittedName>
        <fullName evidence="2">GNAT family acetyltransferase</fullName>
    </submittedName>
</protein>
<dbReference type="PANTHER" id="PTHR43072:SF52">
    <property type="entry name" value="GCN5-RELATED N-ACETYLTRANSFERASE"/>
    <property type="match status" value="1"/>
</dbReference>
<accession>A0A0M4FJC1</accession>
<dbReference type="PATRIC" id="fig|1441095.3.peg.1751"/>
<reference evidence="3" key="1">
    <citation type="submission" date="2015-08" db="EMBL/GenBank/DDBJ databases">
        <title>Genome sequencing project for genomic taxonomy and phylogenomics of Bacillus-like bacteria.</title>
        <authorList>
            <person name="Liu B."/>
            <person name="Wang J."/>
            <person name="Zhu Y."/>
            <person name="Liu G."/>
            <person name="Chen Q."/>
            <person name="Chen Z."/>
            <person name="Lan J."/>
            <person name="Che J."/>
            <person name="Ge C."/>
            <person name="Shi H."/>
            <person name="Pan Z."/>
            <person name="Liu X."/>
        </authorList>
    </citation>
    <scope>NUCLEOTIDE SEQUENCE [LARGE SCALE GENOMIC DNA]</scope>
    <source>
        <strain evidence="3">FJAT-4402</strain>
    </source>
</reference>
<dbReference type="OrthoDB" id="948250at2"/>
<evidence type="ECO:0000313" key="3">
    <source>
        <dbReference type="Proteomes" id="UP000067625"/>
    </source>
</evidence>
<dbReference type="STRING" id="1441095.AM592_07970"/>